<proteinExistence type="predicted"/>
<name>A0A4Z0LWU6_9GAMM</name>
<feature type="chain" id="PRO_5021335224" evidence="1">
    <location>
        <begin position="22"/>
        <end position="207"/>
    </location>
</feature>
<dbReference type="RefSeq" id="WP_135445866.1">
    <property type="nucleotide sequence ID" value="NZ_SRLE01000012.1"/>
</dbReference>
<dbReference type="Gene3D" id="2.40.160.20">
    <property type="match status" value="1"/>
</dbReference>
<dbReference type="EMBL" id="SRLE01000012">
    <property type="protein sequence ID" value="TGD71822.1"/>
    <property type="molecule type" value="Genomic_DNA"/>
</dbReference>
<keyword evidence="3" id="KW-1185">Reference proteome</keyword>
<organism evidence="2 3">
    <name type="scientific">Mangrovimicrobium sediminis</name>
    <dbReference type="NCBI Taxonomy" id="2562682"/>
    <lineage>
        <taxon>Bacteria</taxon>
        <taxon>Pseudomonadati</taxon>
        <taxon>Pseudomonadota</taxon>
        <taxon>Gammaproteobacteria</taxon>
        <taxon>Cellvibrionales</taxon>
        <taxon>Halieaceae</taxon>
        <taxon>Mangrovimicrobium</taxon>
    </lineage>
</organism>
<accession>A0A4Z0LWU6</accession>
<dbReference type="InterPro" id="IPR011250">
    <property type="entry name" value="OMP/PagP_B-barrel"/>
</dbReference>
<evidence type="ECO:0000256" key="1">
    <source>
        <dbReference type="SAM" id="SignalP"/>
    </source>
</evidence>
<dbReference type="AlphaFoldDB" id="A0A4Z0LWU6"/>
<dbReference type="SUPFAM" id="SSF56925">
    <property type="entry name" value="OMPA-like"/>
    <property type="match status" value="1"/>
</dbReference>
<feature type="signal peptide" evidence="1">
    <location>
        <begin position="1"/>
        <end position="21"/>
    </location>
</feature>
<reference evidence="2 3" key="1">
    <citation type="submission" date="2019-04" db="EMBL/GenBank/DDBJ databases">
        <title>Taxonomy of novel Haliea sp. from mangrove soil of West Coast of India.</title>
        <authorList>
            <person name="Verma A."/>
            <person name="Kumar P."/>
            <person name="Krishnamurthi S."/>
        </authorList>
    </citation>
    <scope>NUCLEOTIDE SEQUENCE [LARGE SCALE GENOMIC DNA]</scope>
    <source>
        <strain evidence="2 3">SAOS-164</strain>
    </source>
</reference>
<evidence type="ECO:0000313" key="2">
    <source>
        <dbReference type="EMBL" id="TGD71822.1"/>
    </source>
</evidence>
<keyword evidence="1" id="KW-0732">Signal</keyword>
<dbReference type="OrthoDB" id="5591863at2"/>
<gene>
    <name evidence="2" type="ORF">E4634_17050</name>
</gene>
<comment type="caution">
    <text evidence="2">The sequence shown here is derived from an EMBL/GenBank/DDBJ whole genome shotgun (WGS) entry which is preliminary data.</text>
</comment>
<protein>
    <submittedName>
        <fullName evidence="2">Uncharacterized protein</fullName>
    </submittedName>
</protein>
<evidence type="ECO:0000313" key="3">
    <source>
        <dbReference type="Proteomes" id="UP000298050"/>
    </source>
</evidence>
<sequence>MTRPTCALILALACVSAPAAATDLTLLLGWQYNEDMEISDPPPAGTPGKAGDTVRMDDAAAYTAALDFPLPQDPDTRLGLLLTHSETQIGSKAGLGDDNLGITHVHFTGMRYYPTGAWEPFVMAGIGAAYFDPDDATLDSTTRASAHIAAGTNFNFAQHTLLRLEARWIGTFFDSRGSAICSNGCAVAFESDLYSQVQLNIGLQFRF</sequence>
<dbReference type="Proteomes" id="UP000298050">
    <property type="component" value="Unassembled WGS sequence"/>
</dbReference>